<evidence type="ECO:0000256" key="7">
    <source>
        <dbReference type="ARBA" id="ARBA00022840"/>
    </source>
</evidence>
<keyword evidence="8" id="KW-0289">Folate biosynthesis</keyword>
<feature type="domain" description="7,8-dihydro-6-hydroxymethylpterin-pyrophosphokinase" evidence="9">
    <location>
        <begin position="87"/>
        <end position="98"/>
    </location>
</feature>
<accession>A0AAE4QWP8</accession>
<keyword evidence="4 10" id="KW-0808">Transferase</keyword>
<comment type="pathway">
    <text evidence="2">Cofactor biosynthesis; tetrahydrofolate biosynthesis; 2-amino-4-hydroxy-6-hydroxymethyl-7,8-dihydropteridine diphosphate from 7,8-dihydroneopterin triphosphate: step 4/4.</text>
</comment>
<dbReference type="EC" id="2.7.6.3" evidence="3"/>
<dbReference type="InterPro" id="IPR000550">
    <property type="entry name" value="Hppk"/>
</dbReference>
<dbReference type="GO" id="GO:0005524">
    <property type="term" value="F:ATP binding"/>
    <property type="evidence" value="ECO:0007669"/>
    <property type="project" value="UniProtKB-KW"/>
</dbReference>
<organism evidence="10 11">
    <name type="scientific">Dietzia maris</name>
    <dbReference type="NCBI Taxonomy" id="37915"/>
    <lineage>
        <taxon>Bacteria</taxon>
        <taxon>Bacillati</taxon>
        <taxon>Actinomycetota</taxon>
        <taxon>Actinomycetes</taxon>
        <taxon>Mycobacteriales</taxon>
        <taxon>Dietziaceae</taxon>
        <taxon>Dietzia</taxon>
    </lineage>
</organism>
<evidence type="ECO:0000259" key="9">
    <source>
        <dbReference type="PROSITE" id="PS00794"/>
    </source>
</evidence>
<dbReference type="SUPFAM" id="SSF55083">
    <property type="entry name" value="6-hydroxymethyl-7,8-dihydropterin pyrophosphokinase, HPPK"/>
    <property type="match status" value="1"/>
</dbReference>
<evidence type="ECO:0000256" key="5">
    <source>
        <dbReference type="ARBA" id="ARBA00022741"/>
    </source>
</evidence>
<dbReference type="PANTHER" id="PTHR43071">
    <property type="entry name" value="2-AMINO-4-HYDROXY-6-HYDROXYMETHYLDIHYDROPTERIDINE PYROPHOSPHOKINASE"/>
    <property type="match status" value="1"/>
</dbReference>
<evidence type="ECO:0000256" key="8">
    <source>
        <dbReference type="ARBA" id="ARBA00022909"/>
    </source>
</evidence>
<evidence type="ECO:0000256" key="6">
    <source>
        <dbReference type="ARBA" id="ARBA00022777"/>
    </source>
</evidence>
<dbReference type="Pfam" id="PF01288">
    <property type="entry name" value="HPPK"/>
    <property type="match status" value="1"/>
</dbReference>
<dbReference type="PANTHER" id="PTHR43071:SF1">
    <property type="entry name" value="2-AMINO-4-HYDROXY-6-HYDROXYMETHYLDIHYDROPTERIDINE PYROPHOSPHOKINASE"/>
    <property type="match status" value="1"/>
</dbReference>
<evidence type="ECO:0000256" key="4">
    <source>
        <dbReference type="ARBA" id="ARBA00022679"/>
    </source>
</evidence>
<comment type="catalytic activity">
    <reaction evidence="1">
        <text>6-hydroxymethyl-7,8-dihydropterin + ATP = (7,8-dihydropterin-6-yl)methyl diphosphate + AMP + H(+)</text>
        <dbReference type="Rhea" id="RHEA:11412"/>
        <dbReference type="ChEBI" id="CHEBI:15378"/>
        <dbReference type="ChEBI" id="CHEBI:30616"/>
        <dbReference type="ChEBI" id="CHEBI:44841"/>
        <dbReference type="ChEBI" id="CHEBI:72950"/>
        <dbReference type="ChEBI" id="CHEBI:456215"/>
        <dbReference type="EC" id="2.7.6.3"/>
    </reaction>
</comment>
<dbReference type="GO" id="GO:0016301">
    <property type="term" value="F:kinase activity"/>
    <property type="evidence" value="ECO:0007669"/>
    <property type="project" value="UniProtKB-KW"/>
</dbReference>
<evidence type="ECO:0000313" key="10">
    <source>
        <dbReference type="EMBL" id="MDV6299600.1"/>
    </source>
</evidence>
<evidence type="ECO:0000256" key="3">
    <source>
        <dbReference type="ARBA" id="ARBA00013253"/>
    </source>
</evidence>
<protein>
    <recommendedName>
        <fullName evidence="3">2-amino-4-hydroxy-6-hydroxymethyldihydropteridine diphosphokinase</fullName>
        <ecNumber evidence="3">2.7.6.3</ecNumber>
    </recommendedName>
</protein>
<dbReference type="EMBL" id="JAWLKJ010000002">
    <property type="protein sequence ID" value="MDV6299600.1"/>
    <property type="molecule type" value="Genomic_DNA"/>
</dbReference>
<evidence type="ECO:0000256" key="2">
    <source>
        <dbReference type="ARBA" id="ARBA00005051"/>
    </source>
</evidence>
<dbReference type="InterPro" id="IPR035907">
    <property type="entry name" value="Hppk_sf"/>
</dbReference>
<dbReference type="NCBIfam" id="TIGR01498">
    <property type="entry name" value="folK"/>
    <property type="match status" value="1"/>
</dbReference>
<keyword evidence="6" id="KW-0418">Kinase</keyword>
<dbReference type="CDD" id="cd00483">
    <property type="entry name" value="HPPK"/>
    <property type="match status" value="1"/>
</dbReference>
<proteinExistence type="predicted"/>
<reference evidence="10" key="1">
    <citation type="submission" date="2023-10" db="EMBL/GenBank/DDBJ databases">
        <title>Development of a sustainable strategy for remediation of hydrocarbon-contaminated territories based on the waste exchange concept.</title>
        <authorList>
            <person name="Krivoruchko A."/>
        </authorList>
    </citation>
    <scope>NUCLEOTIDE SEQUENCE</scope>
    <source>
        <strain evidence="10">IEGM 1175</strain>
    </source>
</reference>
<evidence type="ECO:0000313" key="11">
    <source>
        <dbReference type="Proteomes" id="UP001185873"/>
    </source>
</evidence>
<dbReference type="Gene3D" id="3.30.70.560">
    <property type="entry name" value="7,8-Dihydro-6-hydroxymethylpterin-pyrophosphokinase HPPK"/>
    <property type="match status" value="1"/>
</dbReference>
<evidence type="ECO:0000256" key="1">
    <source>
        <dbReference type="ARBA" id="ARBA00000198"/>
    </source>
</evidence>
<name>A0AAE4QWP8_9ACTN</name>
<dbReference type="RefSeq" id="WP_317470194.1">
    <property type="nucleotide sequence ID" value="NZ_JAWLKJ010000002.1"/>
</dbReference>
<dbReference type="GO" id="GO:0003848">
    <property type="term" value="F:2-amino-4-hydroxy-6-hydroxymethyldihydropteridine diphosphokinase activity"/>
    <property type="evidence" value="ECO:0007669"/>
    <property type="project" value="UniProtKB-EC"/>
</dbReference>
<dbReference type="Proteomes" id="UP001185873">
    <property type="component" value="Unassembled WGS sequence"/>
</dbReference>
<dbReference type="PROSITE" id="PS00794">
    <property type="entry name" value="HPPK"/>
    <property type="match status" value="1"/>
</dbReference>
<dbReference type="GO" id="GO:0046656">
    <property type="term" value="P:folic acid biosynthetic process"/>
    <property type="evidence" value="ECO:0007669"/>
    <property type="project" value="UniProtKB-KW"/>
</dbReference>
<keyword evidence="5" id="KW-0547">Nucleotide-binding</keyword>
<dbReference type="AlphaFoldDB" id="A0AAE4QWP8"/>
<comment type="caution">
    <text evidence="10">The sequence shown here is derived from an EMBL/GenBank/DDBJ whole genome shotgun (WGS) entry which is preliminary data.</text>
</comment>
<gene>
    <name evidence="10" type="primary">folK</name>
    <name evidence="10" type="ORF">R3P82_10805</name>
</gene>
<sequence length="176" mass="18582">MSCRAVLSIGGNQGDALSLLRGVVDAAAADGILRAVSSVYATPPWGGVEQDDFLNAVLVVDHPGSPTDVLEWGFARERAAGRTREVRWGPRTLDVDVVTAELGGEPVASDDPRLTLPHPRAAERAFVMVPWLEIDPAARLDGVPVRECLDALDPGDVAAVRRLPDPLPPRGPGGVT</sequence>
<keyword evidence="7" id="KW-0067">ATP-binding</keyword>